<gene>
    <name evidence="1" type="ORF">NC653_037305</name>
</gene>
<evidence type="ECO:0000313" key="2">
    <source>
        <dbReference type="Proteomes" id="UP001164929"/>
    </source>
</evidence>
<evidence type="ECO:0000313" key="1">
    <source>
        <dbReference type="EMBL" id="KAJ6958984.1"/>
    </source>
</evidence>
<dbReference type="AlphaFoldDB" id="A0AAD6LE78"/>
<keyword evidence="2" id="KW-1185">Reference proteome</keyword>
<name>A0AAD6LE78_9ROSI</name>
<organism evidence="1 2">
    <name type="scientific">Populus alba x Populus x berolinensis</name>
    <dbReference type="NCBI Taxonomy" id="444605"/>
    <lineage>
        <taxon>Eukaryota</taxon>
        <taxon>Viridiplantae</taxon>
        <taxon>Streptophyta</taxon>
        <taxon>Embryophyta</taxon>
        <taxon>Tracheophyta</taxon>
        <taxon>Spermatophyta</taxon>
        <taxon>Magnoliopsida</taxon>
        <taxon>eudicotyledons</taxon>
        <taxon>Gunneridae</taxon>
        <taxon>Pentapetalae</taxon>
        <taxon>rosids</taxon>
        <taxon>fabids</taxon>
        <taxon>Malpighiales</taxon>
        <taxon>Salicaceae</taxon>
        <taxon>Saliceae</taxon>
        <taxon>Populus</taxon>
    </lineage>
</organism>
<sequence length="129" mass="14435">MAYYLFPRRSARLKRQLYTMVVKVFDSQETVCGGEGAAHAKMAMDGVSGSHHLPELRDHKFHFINGGMERDKKKPILCNACLRLLHFTPGMADTCESEFIFGDSFLQISISAWSVPISIIFPAALTVIN</sequence>
<protein>
    <submittedName>
        <fullName evidence="1">Uncharacterized protein</fullName>
    </submittedName>
</protein>
<dbReference type="Proteomes" id="UP001164929">
    <property type="component" value="Chromosome 17"/>
</dbReference>
<reference evidence="1" key="1">
    <citation type="journal article" date="2023" name="Mol. Ecol. Resour.">
        <title>Chromosome-level genome assembly of a triploid poplar Populus alba 'Berolinensis'.</title>
        <authorList>
            <person name="Chen S."/>
            <person name="Yu Y."/>
            <person name="Wang X."/>
            <person name="Wang S."/>
            <person name="Zhang T."/>
            <person name="Zhou Y."/>
            <person name="He R."/>
            <person name="Meng N."/>
            <person name="Wang Y."/>
            <person name="Liu W."/>
            <person name="Liu Z."/>
            <person name="Liu J."/>
            <person name="Guo Q."/>
            <person name="Huang H."/>
            <person name="Sederoff R.R."/>
            <person name="Wang G."/>
            <person name="Qu G."/>
            <person name="Chen S."/>
        </authorList>
    </citation>
    <scope>NUCLEOTIDE SEQUENCE</scope>
    <source>
        <strain evidence="1">SC-2020</strain>
    </source>
</reference>
<proteinExistence type="predicted"/>
<comment type="caution">
    <text evidence="1">The sequence shown here is derived from an EMBL/GenBank/DDBJ whole genome shotgun (WGS) entry which is preliminary data.</text>
</comment>
<dbReference type="EMBL" id="JAQIZT010000017">
    <property type="protein sequence ID" value="KAJ6958984.1"/>
    <property type="molecule type" value="Genomic_DNA"/>
</dbReference>
<accession>A0AAD6LE78</accession>